<feature type="signal peptide" evidence="1">
    <location>
        <begin position="1"/>
        <end position="32"/>
    </location>
</feature>
<name>A0A8T3BPC9_DENNO</name>
<evidence type="ECO:0000313" key="2">
    <source>
        <dbReference type="EMBL" id="KAI0516248.1"/>
    </source>
</evidence>
<protein>
    <recommendedName>
        <fullName evidence="4">Transmembrane protein</fullName>
    </recommendedName>
</protein>
<gene>
    <name evidence="2" type="ORF">KFK09_008920</name>
</gene>
<evidence type="ECO:0000256" key="1">
    <source>
        <dbReference type="SAM" id="SignalP"/>
    </source>
</evidence>
<comment type="caution">
    <text evidence="2">The sequence shown here is derived from an EMBL/GenBank/DDBJ whole genome shotgun (WGS) entry which is preliminary data.</text>
</comment>
<keyword evidence="3" id="KW-1185">Reference proteome</keyword>
<keyword evidence="1" id="KW-0732">Signal</keyword>
<evidence type="ECO:0000313" key="3">
    <source>
        <dbReference type="Proteomes" id="UP000829196"/>
    </source>
</evidence>
<organism evidence="2 3">
    <name type="scientific">Dendrobium nobile</name>
    <name type="common">Orchid</name>
    <dbReference type="NCBI Taxonomy" id="94219"/>
    <lineage>
        <taxon>Eukaryota</taxon>
        <taxon>Viridiplantae</taxon>
        <taxon>Streptophyta</taxon>
        <taxon>Embryophyta</taxon>
        <taxon>Tracheophyta</taxon>
        <taxon>Spermatophyta</taxon>
        <taxon>Magnoliopsida</taxon>
        <taxon>Liliopsida</taxon>
        <taxon>Asparagales</taxon>
        <taxon>Orchidaceae</taxon>
        <taxon>Epidendroideae</taxon>
        <taxon>Malaxideae</taxon>
        <taxon>Dendrobiinae</taxon>
        <taxon>Dendrobium</taxon>
    </lineage>
</organism>
<dbReference type="OrthoDB" id="10442307at2759"/>
<accession>A0A8T3BPC9</accession>
<proteinExistence type="predicted"/>
<feature type="chain" id="PRO_5035937033" description="Transmembrane protein" evidence="1">
    <location>
        <begin position="33"/>
        <end position="78"/>
    </location>
</feature>
<evidence type="ECO:0008006" key="4">
    <source>
        <dbReference type="Google" id="ProtNLM"/>
    </source>
</evidence>
<dbReference type="Proteomes" id="UP000829196">
    <property type="component" value="Unassembled WGS sequence"/>
</dbReference>
<dbReference type="EMBL" id="JAGYWB010000007">
    <property type="protein sequence ID" value="KAI0516248.1"/>
    <property type="molecule type" value="Genomic_DNA"/>
</dbReference>
<sequence>MEGGERRVGMVEVVLLFMIVVGSLELPSMAAGRPLRGKLGFEVEALFLESLPKGSGPPSGHSCETHSNVACPKTLFGR</sequence>
<reference evidence="2" key="1">
    <citation type="journal article" date="2022" name="Front. Genet.">
        <title>Chromosome-Scale Assembly of the Dendrobium nobile Genome Provides Insights Into the Molecular Mechanism of the Biosynthesis of the Medicinal Active Ingredient of Dendrobium.</title>
        <authorList>
            <person name="Xu Q."/>
            <person name="Niu S.-C."/>
            <person name="Li K.-L."/>
            <person name="Zheng P.-J."/>
            <person name="Zhang X.-J."/>
            <person name="Jia Y."/>
            <person name="Liu Y."/>
            <person name="Niu Y.-X."/>
            <person name="Yu L.-H."/>
            <person name="Chen D.-F."/>
            <person name="Zhang G.-Q."/>
        </authorList>
    </citation>
    <scope>NUCLEOTIDE SEQUENCE</scope>
    <source>
        <tissue evidence="2">Leaf</tissue>
    </source>
</reference>
<dbReference type="AlphaFoldDB" id="A0A8T3BPC9"/>